<dbReference type="GO" id="GO:0004523">
    <property type="term" value="F:RNA-DNA hybrid ribonuclease activity"/>
    <property type="evidence" value="ECO:0007669"/>
    <property type="project" value="UniProtKB-EC"/>
</dbReference>
<dbReference type="InterPro" id="IPR043502">
    <property type="entry name" value="DNA/RNA_pol_sf"/>
</dbReference>
<proteinExistence type="inferred from homology"/>
<dbReference type="EMBL" id="JABFDY010000026">
    <property type="protein sequence ID" value="KAF7688290.1"/>
    <property type="molecule type" value="Genomic_DNA"/>
</dbReference>
<evidence type="ECO:0000256" key="4">
    <source>
        <dbReference type="ARBA" id="ARBA00022679"/>
    </source>
</evidence>
<sequence length="241" mass="27570">MASAFELLHGATIFTKLDLRNAYHLVRIREGDEWKTAFNTPAGHYEYLVMPFGLTNAPAVFQALVNEVLRDMLNTFVFVYLDDILIFSCSMDEHIRQVRQVLERLLKNGLYVKPEKCEFHTSQTSFLGYLLSAGNIRMDPARVQAIRDWPTPTSRRHLQRFLGFANFYRRFVKGYSSVAAPPPPDAFLRSFFWGPEAEEAFLELSGDSRRRPSSSFLTRLGSSWLKLTPVWGWGSALPGLP</sequence>
<dbReference type="SUPFAM" id="SSF56672">
    <property type="entry name" value="DNA/RNA polymerases"/>
    <property type="match status" value="1"/>
</dbReference>
<evidence type="ECO:0000256" key="3">
    <source>
        <dbReference type="ARBA" id="ARBA00022670"/>
    </source>
</evidence>
<dbReference type="PROSITE" id="PS50878">
    <property type="entry name" value="RT_POL"/>
    <property type="match status" value="1"/>
</dbReference>
<keyword evidence="8" id="KW-0378">Hydrolase</keyword>
<dbReference type="Proteomes" id="UP000606274">
    <property type="component" value="Unassembled WGS sequence"/>
</dbReference>
<dbReference type="InterPro" id="IPR043128">
    <property type="entry name" value="Rev_trsase/Diguanyl_cyclase"/>
</dbReference>
<evidence type="ECO:0000259" key="10">
    <source>
        <dbReference type="PROSITE" id="PS50878"/>
    </source>
</evidence>
<evidence type="ECO:0000256" key="1">
    <source>
        <dbReference type="ARBA" id="ARBA00010879"/>
    </source>
</evidence>
<reference evidence="11" key="1">
    <citation type="submission" date="2020-08" db="EMBL/GenBank/DDBJ databases">
        <title>Chromosome-level assembly of Southern catfish (Silurus meridionalis) provides insights into visual adaptation to the nocturnal and benthic lifestyles.</title>
        <authorList>
            <person name="Zhang Y."/>
            <person name="Wang D."/>
            <person name="Peng Z."/>
        </authorList>
    </citation>
    <scope>NUCLEOTIDE SEQUENCE</scope>
    <source>
        <strain evidence="11">SWU-2019-XX</strain>
        <tissue evidence="11">Muscle</tissue>
    </source>
</reference>
<dbReference type="GO" id="GO:0003964">
    <property type="term" value="F:RNA-directed DNA polymerase activity"/>
    <property type="evidence" value="ECO:0007669"/>
    <property type="project" value="UniProtKB-KW"/>
</dbReference>
<dbReference type="Pfam" id="PF00078">
    <property type="entry name" value="RVT_1"/>
    <property type="match status" value="1"/>
</dbReference>
<evidence type="ECO:0000313" key="12">
    <source>
        <dbReference type="Proteomes" id="UP000606274"/>
    </source>
</evidence>
<keyword evidence="7" id="KW-0255">Endonuclease</keyword>
<keyword evidence="9" id="KW-0695">RNA-directed DNA polymerase</keyword>
<dbReference type="FunFam" id="3.10.10.10:FF:000007">
    <property type="entry name" value="Retrovirus-related Pol polyprotein from transposon 17.6-like Protein"/>
    <property type="match status" value="1"/>
</dbReference>
<evidence type="ECO:0000313" key="11">
    <source>
        <dbReference type="EMBL" id="KAF7688290.1"/>
    </source>
</evidence>
<comment type="similarity">
    <text evidence="1">Belongs to the beta type-B retroviral polymerase family. HERV class-II K(HML-2) pol subfamily.</text>
</comment>
<evidence type="ECO:0000256" key="2">
    <source>
        <dbReference type="ARBA" id="ARBA00012180"/>
    </source>
</evidence>
<keyword evidence="6" id="KW-0540">Nuclease</keyword>
<evidence type="ECO:0000256" key="7">
    <source>
        <dbReference type="ARBA" id="ARBA00022759"/>
    </source>
</evidence>
<evidence type="ECO:0000256" key="5">
    <source>
        <dbReference type="ARBA" id="ARBA00022695"/>
    </source>
</evidence>
<organism evidence="11 12">
    <name type="scientific">Silurus meridionalis</name>
    <name type="common">Southern catfish</name>
    <name type="synonym">Silurus soldatovi meridionalis</name>
    <dbReference type="NCBI Taxonomy" id="175797"/>
    <lineage>
        <taxon>Eukaryota</taxon>
        <taxon>Metazoa</taxon>
        <taxon>Chordata</taxon>
        <taxon>Craniata</taxon>
        <taxon>Vertebrata</taxon>
        <taxon>Euteleostomi</taxon>
        <taxon>Actinopterygii</taxon>
        <taxon>Neopterygii</taxon>
        <taxon>Teleostei</taxon>
        <taxon>Ostariophysi</taxon>
        <taxon>Siluriformes</taxon>
        <taxon>Siluridae</taxon>
        <taxon>Silurus</taxon>
    </lineage>
</organism>
<dbReference type="EC" id="3.1.26.4" evidence="2"/>
<protein>
    <recommendedName>
        <fullName evidence="2">ribonuclease H</fullName>
        <ecNumber evidence="2">3.1.26.4</ecNumber>
    </recommendedName>
</protein>
<evidence type="ECO:0000256" key="6">
    <source>
        <dbReference type="ARBA" id="ARBA00022722"/>
    </source>
</evidence>
<keyword evidence="5" id="KW-0548">Nucleotidyltransferase</keyword>
<keyword evidence="12" id="KW-1185">Reference proteome</keyword>
<name>A0A8T0A8K7_SILME</name>
<feature type="domain" description="Reverse transcriptase" evidence="10">
    <location>
        <begin position="1"/>
        <end position="131"/>
    </location>
</feature>
<accession>A0A8T0A8K7</accession>
<dbReference type="PANTHER" id="PTHR37984">
    <property type="entry name" value="PROTEIN CBG26694"/>
    <property type="match status" value="1"/>
</dbReference>
<dbReference type="Gene3D" id="3.30.70.270">
    <property type="match status" value="2"/>
</dbReference>
<dbReference type="GO" id="GO:0006508">
    <property type="term" value="P:proteolysis"/>
    <property type="evidence" value="ECO:0007669"/>
    <property type="project" value="UniProtKB-KW"/>
</dbReference>
<dbReference type="InterPro" id="IPR050951">
    <property type="entry name" value="Retrovirus_Pol_polyprotein"/>
</dbReference>
<dbReference type="PANTHER" id="PTHR37984:SF5">
    <property type="entry name" value="PROTEIN NYNRIN-LIKE"/>
    <property type="match status" value="1"/>
</dbReference>
<evidence type="ECO:0000256" key="9">
    <source>
        <dbReference type="ARBA" id="ARBA00022918"/>
    </source>
</evidence>
<dbReference type="InterPro" id="IPR000477">
    <property type="entry name" value="RT_dom"/>
</dbReference>
<keyword evidence="3" id="KW-0645">Protease</keyword>
<dbReference type="CDD" id="cd01647">
    <property type="entry name" value="RT_LTR"/>
    <property type="match status" value="1"/>
</dbReference>
<evidence type="ECO:0000256" key="8">
    <source>
        <dbReference type="ARBA" id="ARBA00022801"/>
    </source>
</evidence>
<comment type="caution">
    <text evidence="11">The sequence shown here is derived from an EMBL/GenBank/DDBJ whole genome shotgun (WGS) entry which is preliminary data.</text>
</comment>
<keyword evidence="4" id="KW-0808">Transferase</keyword>
<dbReference type="AlphaFoldDB" id="A0A8T0A8K7"/>
<dbReference type="GO" id="GO:0008233">
    <property type="term" value="F:peptidase activity"/>
    <property type="evidence" value="ECO:0007669"/>
    <property type="project" value="UniProtKB-KW"/>
</dbReference>
<gene>
    <name evidence="11" type="ORF">HF521_014296</name>
</gene>